<keyword evidence="2" id="KW-1185">Reference proteome</keyword>
<dbReference type="Proteomes" id="UP000050761">
    <property type="component" value="Unassembled WGS sequence"/>
</dbReference>
<reference evidence="3" key="2">
    <citation type="submission" date="2019-09" db="UniProtKB">
        <authorList>
            <consortium name="WormBaseParasite"/>
        </authorList>
    </citation>
    <scope>IDENTIFICATION</scope>
</reference>
<sequence>MRFLEPIYSTTCEAIAASAMEAYDHRAYNAFPARLNFRIPTTNKSIVLAAGRSVEGAYQADTLRARIVHLAVDDSHIGVTAELILKDTTRFRAYMLSTPHKRMAVGTALDTVDDRSNPVLEMLENSKMASVFEPNTTSWKAERGDADIVAKKSVDRAAITVNVPGPQSS</sequence>
<dbReference type="EMBL" id="UZAH01034748">
    <property type="protein sequence ID" value="VDP37031.1"/>
    <property type="molecule type" value="Genomic_DNA"/>
</dbReference>
<evidence type="ECO:0000313" key="1">
    <source>
        <dbReference type="EMBL" id="VDP37031.1"/>
    </source>
</evidence>
<proteinExistence type="predicted"/>
<accession>A0A183GKE9</accession>
<dbReference type="WBParaSite" id="HPBE_0002316901-mRNA-1">
    <property type="protein sequence ID" value="HPBE_0002316901-mRNA-1"/>
    <property type="gene ID" value="HPBE_0002316901"/>
</dbReference>
<evidence type="ECO:0000313" key="3">
    <source>
        <dbReference type="WBParaSite" id="HPBE_0002316901-mRNA-1"/>
    </source>
</evidence>
<protein>
    <submittedName>
        <fullName evidence="3">HotDog ACOT-type domain-containing protein</fullName>
    </submittedName>
</protein>
<evidence type="ECO:0000313" key="2">
    <source>
        <dbReference type="Proteomes" id="UP000050761"/>
    </source>
</evidence>
<dbReference type="AlphaFoldDB" id="A0A183GKE9"/>
<organism evidence="2 3">
    <name type="scientific">Heligmosomoides polygyrus</name>
    <name type="common">Parasitic roundworm</name>
    <dbReference type="NCBI Taxonomy" id="6339"/>
    <lineage>
        <taxon>Eukaryota</taxon>
        <taxon>Metazoa</taxon>
        <taxon>Ecdysozoa</taxon>
        <taxon>Nematoda</taxon>
        <taxon>Chromadorea</taxon>
        <taxon>Rhabditida</taxon>
        <taxon>Rhabditina</taxon>
        <taxon>Rhabditomorpha</taxon>
        <taxon>Strongyloidea</taxon>
        <taxon>Heligmosomidae</taxon>
        <taxon>Heligmosomoides</taxon>
    </lineage>
</organism>
<accession>A0A3P8CYX9</accession>
<name>A0A183GKE9_HELPZ</name>
<reference evidence="1 2" key="1">
    <citation type="submission" date="2018-11" db="EMBL/GenBank/DDBJ databases">
        <authorList>
            <consortium name="Pathogen Informatics"/>
        </authorList>
    </citation>
    <scope>NUCLEOTIDE SEQUENCE [LARGE SCALE GENOMIC DNA]</scope>
</reference>
<gene>
    <name evidence="1" type="ORF">HPBE_LOCUS23168</name>
</gene>